<dbReference type="AlphaFoldDB" id="F1T6F2"/>
<dbReference type="Proteomes" id="UP000005947">
    <property type="component" value="Unassembled WGS sequence"/>
</dbReference>
<dbReference type="OrthoDB" id="9803554at2"/>
<dbReference type="EMBL" id="ACGK02000002">
    <property type="protein sequence ID" value="EGF22869.1"/>
    <property type="molecule type" value="Genomic_DNA"/>
</dbReference>
<gene>
    <name evidence="1" type="ORF">HMPREF0091_10864</name>
</gene>
<name>F1T6F2_9ACTN</name>
<evidence type="ECO:0000313" key="1">
    <source>
        <dbReference type="EMBL" id="EGF22869.1"/>
    </source>
</evidence>
<keyword evidence="2" id="KW-1185">Reference proteome</keyword>
<accession>F1T6F2</accession>
<reference evidence="1 2" key="1">
    <citation type="submission" date="2011-02" db="EMBL/GenBank/DDBJ databases">
        <authorList>
            <person name="Muzny D."/>
            <person name="Qin X."/>
            <person name="Buhay C."/>
            <person name="Dugan-Rocha S."/>
            <person name="Ding Y."/>
            <person name="Chen G."/>
            <person name="Hawes A."/>
            <person name="Holder M."/>
            <person name="Jhangiani S."/>
            <person name="Johnson A."/>
            <person name="Khan Z."/>
            <person name="Li Z."/>
            <person name="Liu W."/>
            <person name="Liu X."/>
            <person name="Perez L."/>
            <person name="Shen H."/>
            <person name="Wang Q."/>
            <person name="Watt J."/>
            <person name="Xi L."/>
            <person name="Xin Y."/>
            <person name="Zhou J."/>
            <person name="Deng J."/>
            <person name="Jiang H."/>
            <person name="Liu Y."/>
            <person name="Qu J."/>
            <person name="Song X.-Z."/>
            <person name="Zhang L."/>
            <person name="Villasana D."/>
            <person name="Johnson A."/>
            <person name="Liu J."/>
            <person name="Liyanage D."/>
            <person name="Lorensuhewa L."/>
            <person name="Robinson T."/>
            <person name="Song A."/>
            <person name="Song B.-B."/>
            <person name="Dinh H."/>
            <person name="Thornton R."/>
            <person name="Coyle M."/>
            <person name="Francisco L."/>
            <person name="Jackson L."/>
            <person name="Javaid M."/>
            <person name="Korchina V."/>
            <person name="Kovar C."/>
            <person name="Mata R."/>
            <person name="Mathew T."/>
            <person name="Ngo R."/>
            <person name="Nguyen L."/>
            <person name="Nguyen N."/>
            <person name="Okwuonu G."/>
            <person name="Ongeri F."/>
            <person name="Pham C."/>
            <person name="Simmons D."/>
            <person name="Wilczek-Boney K."/>
            <person name="Hale W."/>
            <person name="Jakkamsetti A."/>
            <person name="Pham P."/>
            <person name="Ruth R."/>
            <person name="San Lucas F."/>
            <person name="Warren J."/>
            <person name="Zhang J."/>
            <person name="Zhao Z."/>
            <person name="Zhou C."/>
            <person name="Zhu D."/>
            <person name="Lee S."/>
            <person name="Bess C."/>
            <person name="Blankenburg K."/>
            <person name="Forbes L."/>
            <person name="Fu Q."/>
            <person name="Gubbala S."/>
            <person name="Hirani K."/>
            <person name="Jayaseelan J.C."/>
            <person name="Lara F."/>
            <person name="Munidasa M."/>
            <person name="Palculict T."/>
            <person name="Patil S."/>
            <person name="Pu L.-L."/>
            <person name="Saada N."/>
            <person name="Tang L."/>
            <person name="Weissenberger G."/>
            <person name="Zhu Y."/>
            <person name="Hemphill L."/>
            <person name="Shang Y."/>
            <person name="Youmans B."/>
            <person name="Ayvaz T."/>
            <person name="Ross M."/>
            <person name="Santibanez J."/>
            <person name="Aqrawi P."/>
            <person name="Gross S."/>
            <person name="Joshi V."/>
            <person name="Fowler G."/>
            <person name="Nazareth L."/>
            <person name="Reid J."/>
            <person name="Worley K."/>
            <person name="Petrosino J."/>
            <person name="Highlander S."/>
            <person name="Gibbs R."/>
        </authorList>
    </citation>
    <scope>NUCLEOTIDE SEQUENCE [LARGE SCALE GENOMIC DNA]</scope>
    <source>
        <strain evidence="1 2">DSM 15829</strain>
    </source>
</reference>
<sequence length="52" mass="5880">MREMELSDISNGKVNKEDFLQKIKEEINNTTEQYVRGGSANSLGFTFAPKNV</sequence>
<comment type="caution">
    <text evidence="1">The sequence shown here is derived from an EMBL/GenBank/DDBJ whole genome shotgun (WGS) entry which is preliminary data.</text>
</comment>
<evidence type="ECO:0000313" key="2">
    <source>
        <dbReference type="Proteomes" id="UP000005947"/>
    </source>
</evidence>
<proteinExistence type="predicted"/>
<protein>
    <submittedName>
        <fullName evidence="1">Uncharacterized protein</fullName>
    </submittedName>
</protein>
<organism evidence="1 2">
    <name type="scientific">Fannyhessea vaginae DSM 15829</name>
    <dbReference type="NCBI Taxonomy" id="525256"/>
    <lineage>
        <taxon>Bacteria</taxon>
        <taxon>Bacillati</taxon>
        <taxon>Actinomycetota</taxon>
        <taxon>Coriobacteriia</taxon>
        <taxon>Coriobacteriales</taxon>
        <taxon>Atopobiaceae</taxon>
        <taxon>Fannyhessea</taxon>
    </lineage>
</organism>